<organism evidence="3 4">
    <name type="scientific">Helicobacter pylori</name>
    <name type="common">Campylobacter pylori</name>
    <dbReference type="NCBI Taxonomy" id="210"/>
    <lineage>
        <taxon>Bacteria</taxon>
        <taxon>Pseudomonadati</taxon>
        <taxon>Campylobacterota</taxon>
        <taxon>Epsilonproteobacteria</taxon>
        <taxon>Campylobacterales</taxon>
        <taxon>Helicobacteraceae</taxon>
        <taxon>Helicobacter</taxon>
    </lineage>
</organism>
<keyword evidence="1 3" id="KW-0489">Methyltransferase</keyword>
<dbReference type="InterPro" id="IPR003788">
    <property type="entry name" value="NDUFAF7"/>
</dbReference>
<proteinExistence type="predicted"/>
<dbReference type="PANTHER" id="PTHR12049:SF7">
    <property type="entry name" value="PROTEIN ARGININE METHYLTRANSFERASE NDUFAF7, MITOCHONDRIAL"/>
    <property type="match status" value="1"/>
</dbReference>
<gene>
    <name evidence="3" type="ORF">AA973_02610</name>
</gene>
<dbReference type="Pfam" id="PF02636">
    <property type="entry name" value="Methyltransf_28"/>
    <property type="match status" value="1"/>
</dbReference>
<dbReference type="GO" id="GO:0032259">
    <property type="term" value="P:methylation"/>
    <property type="evidence" value="ECO:0007669"/>
    <property type="project" value="UniProtKB-KW"/>
</dbReference>
<dbReference type="Gene3D" id="3.40.50.12710">
    <property type="match status" value="1"/>
</dbReference>
<dbReference type="SUPFAM" id="SSF53335">
    <property type="entry name" value="S-adenosyl-L-methionine-dependent methyltransferases"/>
    <property type="match status" value="1"/>
</dbReference>
<evidence type="ECO:0000313" key="3">
    <source>
        <dbReference type="EMBL" id="ANH46762.1"/>
    </source>
</evidence>
<accession>A0A1A9HAF5</accession>
<dbReference type="InterPro" id="IPR038375">
    <property type="entry name" value="NDUFAF7_sf"/>
</dbReference>
<dbReference type="Proteomes" id="UP000078049">
    <property type="component" value="Chromosome"/>
</dbReference>
<dbReference type="PANTHER" id="PTHR12049">
    <property type="entry name" value="PROTEIN ARGININE METHYLTRANSFERASE NDUFAF7, MITOCHONDRIAL"/>
    <property type="match status" value="1"/>
</dbReference>
<sequence length="336" mass="38765">MRSFGNYMQEWLYGEKGYYRKAVIGQKGDFYTSVSLSKFFGGAIAFYIIKLLEEEKLFLPLKIVEIGSHHGHFLSDIASFLNALSVGVMEKCEFISCEPLRELQNIQRMIFKQATQLNLISCSLEELDFKEKKSAFVVSNELFDAFACEIIKDDQMLFITHDHKGVWGNINKPTKELLKNLNLQQGCAPLFLNAFIKDLLEKLNEASSWVFLSFDYGDETERKDLHLRAFKNHQALDFKDILNNLASLYQQSDLTYDVNFSLVRFLFEKHHAQFSFFKSQANALLDMGLIRLLEAFSKSVSYERYLKEAAKIKPLISPGGLGERFKALEFVKKNKM</sequence>
<evidence type="ECO:0000313" key="4">
    <source>
        <dbReference type="Proteomes" id="UP000078049"/>
    </source>
</evidence>
<dbReference type="EMBL" id="CP011485">
    <property type="protein sequence ID" value="ANH46762.1"/>
    <property type="molecule type" value="Genomic_DNA"/>
</dbReference>
<dbReference type="RefSeq" id="WP_064437503.1">
    <property type="nucleotide sequence ID" value="NZ_CP011485.1"/>
</dbReference>
<dbReference type="AlphaFoldDB" id="A0A1A9HAF5"/>
<keyword evidence="2 3" id="KW-0808">Transferase</keyword>
<evidence type="ECO:0000256" key="2">
    <source>
        <dbReference type="ARBA" id="ARBA00022679"/>
    </source>
</evidence>
<name>A0A1A9HAF5_HELPX</name>
<evidence type="ECO:0000256" key="1">
    <source>
        <dbReference type="ARBA" id="ARBA00022603"/>
    </source>
</evidence>
<dbReference type="InterPro" id="IPR029063">
    <property type="entry name" value="SAM-dependent_MTases_sf"/>
</dbReference>
<dbReference type="PATRIC" id="fig|210.2440.peg.531"/>
<protein>
    <submittedName>
        <fullName evidence="3">SAM-dependent methyltransferase</fullName>
    </submittedName>
</protein>
<reference evidence="3 4" key="1">
    <citation type="submission" date="2014-04" db="EMBL/GenBank/DDBJ databases">
        <title>Detecting global and local adaptation in a worldwide sample of Helicobacter pylori genomes.</title>
        <authorList>
            <person name="Montano V."/>
            <person name="Didelot X."/>
            <person name="Foll M."/>
            <person name="Linz B."/>
            <person name="Reinhardt R."/>
            <person name="Suerbaum S."/>
            <person name="Moodley Y."/>
            <person name="Jensen J.D."/>
        </authorList>
    </citation>
    <scope>NUCLEOTIDE SEQUENCE [LARGE SCALE GENOMIC DNA]</scope>
    <source>
        <strain evidence="4">ausabrJ05</strain>
    </source>
</reference>
<dbReference type="GO" id="GO:0035243">
    <property type="term" value="F:protein-arginine omega-N symmetric methyltransferase activity"/>
    <property type="evidence" value="ECO:0007669"/>
    <property type="project" value="TreeGrafter"/>
</dbReference>